<dbReference type="InterPro" id="IPR027859">
    <property type="entry name" value="KATNIP_dom"/>
</dbReference>
<evidence type="ECO:0000313" key="4">
    <source>
        <dbReference type="RefSeq" id="XP_046596917.1"/>
    </source>
</evidence>
<name>A0ABM3G9H6_NEOLC</name>
<organism evidence="3 4">
    <name type="scientific">Neodiprion lecontei</name>
    <name type="common">Redheaded pine sawfly</name>
    <dbReference type="NCBI Taxonomy" id="441921"/>
    <lineage>
        <taxon>Eukaryota</taxon>
        <taxon>Metazoa</taxon>
        <taxon>Ecdysozoa</taxon>
        <taxon>Arthropoda</taxon>
        <taxon>Hexapoda</taxon>
        <taxon>Insecta</taxon>
        <taxon>Pterygota</taxon>
        <taxon>Neoptera</taxon>
        <taxon>Endopterygota</taxon>
        <taxon>Hymenoptera</taxon>
        <taxon>Tenthredinoidea</taxon>
        <taxon>Diprionidae</taxon>
        <taxon>Diprioninae</taxon>
        <taxon>Neodiprion</taxon>
    </lineage>
</organism>
<evidence type="ECO:0000313" key="3">
    <source>
        <dbReference type="Proteomes" id="UP000829291"/>
    </source>
</evidence>
<feature type="compositionally biased region" description="Basic and acidic residues" evidence="1">
    <location>
        <begin position="160"/>
        <end position="181"/>
    </location>
</feature>
<reference evidence="4" key="1">
    <citation type="submission" date="2025-08" db="UniProtKB">
        <authorList>
            <consortium name="RefSeq"/>
        </authorList>
    </citation>
    <scope>IDENTIFICATION</scope>
    <source>
        <tissue evidence="4">Thorax and Abdomen</tissue>
    </source>
</reference>
<accession>A0ABM3G9H6</accession>
<feature type="domain" description="KATNIP" evidence="2">
    <location>
        <begin position="642"/>
        <end position="953"/>
    </location>
</feature>
<dbReference type="RefSeq" id="XP_046596917.1">
    <property type="nucleotide sequence ID" value="XM_046740961.1"/>
</dbReference>
<dbReference type="PANTHER" id="PTHR21534:SF0">
    <property type="entry name" value="KATANIN-INTERACTING PROTEIN"/>
    <property type="match status" value="1"/>
</dbReference>
<sequence>MEKVTSDDASISDSNRIFNKLPPWLVEMSESVKKLKTPEERVNFLSCKPFASDESSISPAVSSMITGVTEKSNRTNEEPRQLPFTVETPDGVGGCIILQSSTTASLPNTPKDEHEFSRAYSALSAFSLPESNENKFAMLDKYLEKKDVEKATDSKSGVKSWERLHSPLESKPSAETEQRLDRSVLDRKPFERLAANHSAIDVQIKKTRRTTRQQQQITGKPSRIHIPPYRRTSTDLLEEETGLNLPIGVVRRKQDYLAGVASRGDIRVESSDPVRSDEKMINGNRLRIETTVSAPASISQQKNVSKLPITDKVAKLNLQASGKPALTEVVKKSVQTDLNQAESSPNSLLSNCRRPLYHYERYPPKENSIAYDFIIPELPRGTTLVIDILTTWGDKHYVGLNGIEIFSDIGEPVCISKIWADPTDINVLPEYNNDPRVVGNLINGINQTTDDYNLWLAPYTSGSHHYIHMTFEAAVNVAMIRIWVRFQCNGTIVFHCIFHIVSIELKTRSYCHCADLFSSQNYNKSRIHSYRGVRDVKITLDDVVIFDGEIARASGGVFGNINSFGDTILFTTEGNILELISKHDATYSFGAGEIESPTKETDRPITTDTGEGRPLTCASSNQSNSSNYSSNIFSYICKEVELVLLSNWGHSGLIGLTGIELIGDQDSTIPLTQASLSCNVGCKHLNRLIDGNNLTTEPSHMWATYFLRGDNPTLTITFQTEIFFTGIRIWNYNASLDLSYCGVRQMLIKLDGKSVCNDCDGFMLRRAPGSCHYDFLQEINFANQSAISEPLKHRITSIDAFLKANHMCDNADYEAPMMPQGFVYQVIIFSTWGDSYYVGLTGIEMYDSSGCMIKLTKDNITAYPESVNVIEGVDNDVRTPDKLVDGVNDTTDGHHMWLAPILPNQTNRIYIIFDSPVMVSAIKMWNYKKTPQRGVKEFAILVDDLLVYNGVLHSHIPYGTVLFSGNKDDASENHSLIQSAQIGQDTKLLNLERRATSGGDCYADPLLRPHTSLMQANVRNNTKPNM</sequence>
<feature type="compositionally biased region" description="Basic and acidic residues" evidence="1">
    <location>
        <begin position="596"/>
        <end position="605"/>
    </location>
</feature>
<feature type="region of interest" description="Disordered" evidence="1">
    <location>
        <begin position="148"/>
        <end position="181"/>
    </location>
</feature>
<feature type="region of interest" description="Disordered" evidence="1">
    <location>
        <begin position="595"/>
        <end position="627"/>
    </location>
</feature>
<keyword evidence="3" id="KW-1185">Reference proteome</keyword>
<dbReference type="PANTHER" id="PTHR21534">
    <property type="entry name" value="KATANIN-INTERACTING PROTEIN"/>
    <property type="match status" value="1"/>
</dbReference>
<evidence type="ECO:0000256" key="1">
    <source>
        <dbReference type="SAM" id="MobiDB-lite"/>
    </source>
</evidence>
<dbReference type="Pfam" id="PF14652">
    <property type="entry name" value="DUF4457"/>
    <property type="match status" value="2"/>
</dbReference>
<dbReference type="InterPro" id="IPR026704">
    <property type="entry name" value="KATNIP"/>
</dbReference>
<dbReference type="GeneID" id="107219202"/>
<evidence type="ECO:0000259" key="2">
    <source>
        <dbReference type="Pfam" id="PF14652"/>
    </source>
</evidence>
<gene>
    <name evidence="4" type="primary">LOC107219202</name>
</gene>
<feature type="domain" description="KATNIP" evidence="2">
    <location>
        <begin position="366"/>
        <end position="483"/>
    </location>
</feature>
<proteinExistence type="predicted"/>
<dbReference type="Proteomes" id="UP000829291">
    <property type="component" value="Chromosome 5"/>
</dbReference>
<protein>
    <submittedName>
        <fullName evidence="4">Katanin-interacting protein-like isoform X1</fullName>
    </submittedName>
</protein>